<name>A0ABD6B700_9EURY</name>
<sequence>MSDERIEQSLSRRSAIKAGVAVGLGGALAGCSTPGSGGGDEIRLTESFEDGLGGWETAAHIGPEEELSDFEWAIERSQEQASEGDWSLSVVTEGDHDDGTAWATTELSPGDAEAFEVSFDAWSESESFNILRNVVSYLGPEAPTEEGDFPDPGVSSSDVDGAPYGGLREPLHLAAGWREYSYTWEPDSVPETLYFSIGVSVVWEADATHYVDDVRVVRL</sequence>
<dbReference type="PROSITE" id="PS51318">
    <property type="entry name" value="TAT"/>
    <property type="match status" value="1"/>
</dbReference>
<keyword evidence="3" id="KW-1185">Reference proteome</keyword>
<dbReference type="Proteomes" id="UP001597111">
    <property type="component" value="Unassembled WGS sequence"/>
</dbReference>
<gene>
    <name evidence="2" type="ORF">ACFR9S_10395</name>
</gene>
<dbReference type="EMBL" id="JBHUDH010000116">
    <property type="protein sequence ID" value="MFD1526697.1"/>
    <property type="molecule type" value="Genomic_DNA"/>
</dbReference>
<comment type="caution">
    <text evidence="2">The sequence shown here is derived from an EMBL/GenBank/DDBJ whole genome shotgun (WGS) entry which is preliminary data.</text>
</comment>
<reference evidence="2 3" key="1">
    <citation type="journal article" date="2019" name="Int. J. Syst. Evol. Microbiol.">
        <title>The Global Catalogue of Microorganisms (GCM) 10K type strain sequencing project: providing services to taxonomists for standard genome sequencing and annotation.</title>
        <authorList>
            <consortium name="The Broad Institute Genomics Platform"/>
            <consortium name="The Broad Institute Genome Sequencing Center for Infectious Disease"/>
            <person name="Wu L."/>
            <person name="Ma J."/>
        </authorList>
    </citation>
    <scope>NUCLEOTIDE SEQUENCE [LARGE SCALE GENOMIC DNA]</scope>
    <source>
        <strain evidence="2 3">CGMCC 1.12285</strain>
    </source>
</reference>
<evidence type="ECO:0000313" key="3">
    <source>
        <dbReference type="Proteomes" id="UP001597111"/>
    </source>
</evidence>
<organism evidence="2 3">
    <name type="scientific">Halolamina salina</name>
    <dbReference type="NCBI Taxonomy" id="1220023"/>
    <lineage>
        <taxon>Archaea</taxon>
        <taxon>Methanobacteriati</taxon>
        <taxon>Methanobacteriota</taxon>
        <taxon>Stenosarchaea group</taxon>
        <taxon>Halobacteria</taxon>
        <taxon>Halobacteriales</taxon>
        <taxon>Haloferacaceae</taxon>
    </lineage>
</organism>
<evidence type="ECO:0000313" key="2">
    <source>
        <dbReference type="EMBL" id="MFD1526697.1"/>
    </source>
</evidence>
<protein>
    <submittedName>
        <fullName evidence="2">Twin-arginine translocation signal domain-containing protein</fullName>
    </submittedName>
</protein>
<accession>A0ABD6B700</accession>
<evidence type="ECO:0000256" key="1">
    <source>
        <dbReference type="SAM" id="MobiDB-lite"/>
    </source>
</evidence>
<dbReference type="PROSITE" id="PS51257">
    <property type="entry name" value="PROKAR_LIPOPROTEIN"/>
    <property type="match status" value="1"/>
</dbReference>
<dbReference type="InterPro" id="IPR006311">
    <property type="entry name" value="TAT_signal"/>
</dbReference>
<dbReference type="RefSeq" id="WP_379732259.1">
    <property type="nucleotide sequence ID" value="NZ_JBHSWZ010000247.1"/>
</dbReference>
<proteinExistence type="predicted"/>
<feature type="region of interest" description="Disordered" evidence="1">
    <location>
        <begin position="142"/>
        <end position="162"/>
    </location>
</feature>
<dbReference type="Gene3D" id="2.60.120.260">
    <property type="entry name" value="Galactose-binding domain-like"/>
    <property type="match status" value="1"/>
</dbReference>
<dbReference type="AlphaFoldDB" id="A0ABD6B700"/>